<dbReference type="EMBL" id="WQMT02000010">
    <property type="protein sequence ID" value="KAG9217999.1"/>
    <property type="molecule type" value="Genomic_DNA"/>
</dbReference>
<gene>
    <name evidence="1" type="ORF">CCMSSC00406_0010416</name>
</gene>
<keyword evidence="2" id="KW-1185">Reference proteome</keyword>
<organism evidence="1 2">
    <name type="scientific">Pleurotus cornucopiae</name>
    <name type="common">Cornucopia mushroom</name>
    <dbReference type="NCBI Taxonomy" id="5321"/>
    <lineage>
        <taxon>Eukaryota</taxon>
        <taxon>Fungi</taxon>
        <taxon>Dikarya</taxon>
        <taxon>Basidiomycota</taxon>
        <taxon>Agaricomycotina</taxon>
        <taxon>Agaricomycetes</taxon>
        <taxon>Agaricomycetidae</taxon>
        <taxon>Agaricales</taxon>
        <taxon>Pleurotineae</taxon>
        <taxon>Pleurotaceae</taxon>
        <taxon>Pleurotus</taxon>
    </lineage>
</organism>
<dbReference type="Proteomes" id="UP000824881">
    <property type="component" value="Unassembled WGS sequence"/>
</dbReference>
<reference evidence="1 2" key="1">
    <citation type="journal article" date="2021" name="Appl. Environ. Microbiol.">
        <title>Genetic linkage and physical mapping for an oyster mushroom Pleurotus cornucopiae and QTL analysis for the trait cap color.</title>
        <authorList>
            <person name="Zhang Y."/>
            <person name="Gao W."/>
            <person name="Sonnenberg A."/>
            <person name="Chen Q."/>
            <person name="Zhang J."/>
            <person name="Huang C."/>
        </authorList>
    </citation>
    <scope>NUCLEOTIDE SEQUENCE [LARGE SCALE GENOMIC DNA]</scope>
    <source>
        <strain evidence="1">CCMSSC00406</strain>
    </source>
</reference>
<accession>A0ACB7IJU5</accession>
<proteinExistence type="predicted"/>
<sequence>MRPSSRRAIPIPGRPASDTYQNQATFIEGGLILTFVAQHATMDMIGQGHITCLFDKACRKEEYTAEELTASNVARHNIVPLLDDPYGPGAEVAHQIVATKPTPGTASTIILGGPTSRLNLPRPRLPNPSP</sequence>
<protein>
    <submittedName>
        <fullName evidence="1">Uncharacterized protein</fullName>
    </submittedName>
</protein>
<comment type="caution">
    <text evidence="1">The sequence shown here is derived from an EMBL/GenBank/DDBJ whole genome shotgun (WGS) entry which is preliminary data.</text>
</comment>
<name>A0ACB7IJU5_PLECO</name>
<evidence type="ECO:0000313" key="2">
    <source>
        <dbReference type="Proteomes" id="UP000824881"/>
    </source>
</evidence>
<evidence type="ECO:0000313" key="1">
    <source>
        <dbReference type="EMBL" id="KAG9217999.1"/>
    </source>
</evidence>